<name>A0A6M4B6D5_9VIRU</name>
<feature type="compositionally biased region" description="Pro residues" evidence="13">
    <location>
        <begin position="53"/>
        <end position="62"/>
    </location>
</feature>
<feature type="compositionally biased region" description="Low complexity" evidence="13">
    <location>
        <begin position="40"/>
        <end position="52"/>
    </location>
</feature>
<keyword evidence="3" id="KW-0808">Transferase</keyword>
<keyword evidence="2" id="KW-1048">Host nucleus</keyword>
<feature type="region of interest" description="Disordered" evidence="13">
    <location>
        <begin position="368"/>
        <end position="398"/>
    </location>
</feature>
<dbReference type="InterPro" id="IPR049912">
    <property type="entry name" value="CRESS_DNA_REP"/>
</dbReference>
<keyword evidence="12" id="KW-0238">DNA-binding</keyword>
<dbReference type="GO" id="GO:0016779">
    <property type="term" value="F:nucleotidyltransferase activity"/>
    <property type="evidence" value="ECO:0007669"/>
    <property type="project" value="UniProtKB-KW"/>
</dbReference>
<dbReference type="EMBL" id="MN621482">
    <property type="protein sequence ID" value="QJQ37765.1"/>
    <property type="molecule type" value="Genomic_DNA"/>
</dbReference>
<evidence type="ECO:0000259" key="14">
    <source>
        <dbReference type="PROSITE" id="PS52020"/>
    </source>
</evidence>
<evidence type="ECO:0000256" key="7">
    <source>
        <dbReference type="ARBA" id="ARBA00022723"/>
    </source>
</evidence>
<dbReference type="GO" id="GO:0003677">
    <property type="term" value="F:DNA binding"/>
    <property type="evidence" value="ECO:0007669"/>
    <property type="project" value="UniProtKB-KW"/>
</dbReference>
<dbReference type="PROSITE" id="PS52020">
    <property type="entry name" value="CRESS_DNA_REP"/>
    <property type="match status" value="1"/>
</dbReference>
<evidence type="ECO:0000256" key="13">
    <source>
        <dbReference type="SAM" id="MobiDB-lite"/>
    </source>
</evidence>
<evidence type="ECO:0000256" key="11">
    <source>
        <dbReference type="ARBA" id="ARBA00023124"/>
    </source>
</evidence>
<evidence type="ECO:0000256" key="5">
    <source>
        <dbReference type="ARBA" id="ARBA00022705"/>
    </source>
</evidence>
<dbReference type="GO" id="GO:0046872">
    <property type="term" value="F:metal ion binding"/>
    <property type="evidence" value="ECO:0007669"/>
    <property type="project" value="UniProtKB-KW"/>
</dbReference>
<evidence type="ECO:0000256" key="3">
    <source>
        <dbReference type="ARBA" id="ARBA00022679"/>
    </source>
</evidence>
<organism evidence="15">
    <name type="scientific">Cressdnaviricota sp</name>
    <dbReference type="NCBI Taxonomy" id="2748378"/>
    <lineage>
        <taxon>Viruses</taxon>
        <taxon>Monodnaviria</taxon>
        <taxon>Shotokuvirae</taxon>
        <taxon>Cressdnaviricota</taxon>
    </lineage>
</organism>
<keyword evidence="4" id="KW-0548">Nucleotidyltransferase</keyword>
<proteinExistence type="predicted"/>
<evidence type="ECO:0000256" key="1">
    <source>
        <dbReference type="ARBA" id="ARBA00004147"/>
    </source>
</evidence>
<feature type="domain" description="CRESS-DNA virus Rep endonuclease" evidence="14">
    <location>
        <begin position="96"/>
        <end position="191"/>
    </location>
</feature>
<keyword evidence="6" id="KW-0540">Nuclease</keyword>
<comment type="subcellular location">
    <subcellularLocation>
        <location evidence="1">Host nucleus</location>
    </subcellularLocation>
</comment>
<dbReference type="GO" id="GO:0004519">
    <property type="term" value="F:endonuclease activity"/>
    <property type="evidence" value="ECO:0007669"/>
    <property type="project" value="UniProtKB-KW"/>
</dbReference>
<evidence type="ECO:0000313" key="15">
    <source>
        <dbReference type="EMBL" id="QJQ37765.1"/>
    </source>
</evidence>
<evidence type="ECO:0000256" key="2">
    <source>
        <dbReference type="ARBA" id="ARBA00022562"/>
    </source>
</evidence>
<keyword evidence="8" id="KW-0547">Nucleotide-binding</keyword>
<evidence type="ECO:0000256" key="8">
    <source>
        <dbReference type="ARBA" id="ARBA00022741"/>
    </source>
</evidence>
<keyword evidence="9" id="KW-0255">Endonuclease</keyword>
<reference evidence="15" key="1">
    <citation type="journal article" date="2020" name="Virol. J.">
        <title>Viral metagenomics revealed diverse CRESS-DNA virus genomes in faeces of forest musk deer.</title>
        <authorList>
            <person name="Liu Q."/>
            <person name="Wang H."/>
            <person name="Ling Y."/>
            <person name="Yang S.X."/>
            <person name="Wang X.C."/>
            <person name="Zhou R."/>
            <person name="Xiao Y.Q."/>
            <person name="Chen X."/>
            <person name="Yang J."/>
            <person name="Fu W.G."/>
            <person name="Zhang W."/>
            <person name="Qi G.L."/>
        </authorList>
    </citation>
    <scope>NUCLEOTIDE SEQUENCE</scope>
    <source>
        <strain evidence="15">UJSL001</strain>
    </source>
</reference>
<keyword evidence="10" id="KW-0378">Hydrolase</keyword>
<feature type="compositionally biased region" description="Basic and acidic residues" evidence="13">
    <location>
        <begin position="20"/>
        <end position="38"/>
    </location>
</feature>
<dbReference type="GO" id="GO:0006260">
    <property type="term" value="P:DNA replication"/>
    <property type="evidence" value="ECO:0007669"/>
    <property type="project" value="UniProtKB-KW"/>
</dbReference>
<feature type="region of interest" description="Disordered" evidence="13">
    <location>
        <begin position="20"/>
        <end position="78"/>
    </location>
</feature>
<keyword evidence="11" id="KW-0190">Covalent protein-DNA linkage</keyword>
<dbReference type="GO" id="GO:0000166">
    <property type="term" value="F:nucleotide binding"/>
    <property type="evidence" value="ECO:0007669"/>
    <property type="project" value="UniProtKB-KW"/>
</dbReference>
<sequence>MSDSQQREAERLEADLRMAERANVERYRHEQHLLRLEAQRTVSPSGSRSVSPPSRPVTPPLPESESQSPISTSAYNTKEGETALAPIVAEEPEKTRWQGRIFLITLNQEEKWPRLREYLHTRPVEYMYAAHEVAPTTGHDHMHIFIMFSRKIALYKSKTEGARIDIVTQTWWNALEYCKKQGMLVEEYGECPIRSANKKGISIKDVMEMDQTQILELRASSFNYVRNIRSELLNTQIRNAKHYAPIDFEWYYGPTGTGKSRKAFEEGATPIQYANGFFTDWAGSKVLVYEEFRGQVPYHLILQLTDAYHGYYCLNIKGGFRVLDIDKLIVTSPLRPEECYPRQCQKRDSIQQLVRRITKMLHFTEDGEQLEEDPTDLHLPPPADFTAQQTMGNVSYDD</sequence>
<dbReference type="Gene3D" id="3.40.1310.20">
    <property type="match status" value="1"/>
</dbReference>
<protein>
    <submittedName>
        <fullName evidence="15">Replication-associated protein</fullName>
    </submittedName>
</protein>
<evidence type="ECO:0000256" key="10">
    <source>
        <dbReference type="ARBA" id="ARBA00022801"/>
    </source>
</evidence>
<dbReference type="GO" id="GO:0016787">
    <property type="term" value="F:hydrolase activity"/>
    <property type="evidence" value="ECO:0007669"/>
    <property type="project" value="UniProtKB-KW"/>
</dbReference>
<evidence type="ECO:0000256" key="4">
    <source>
        <dbReference type="ARBA" id="ARBA00022695"/>
    </source>
</evidence>
<feature type="compositionally biased region" description="Polar residues" evidence="13">
    <location>
        <begin position="386"/>
        <end position="398"/>
    </location>
</feature>
<dbReference type="GO" id="GO:0042025">
    <property type="term" value="C:host cell nucleus"/>
    <property type="evidence" value="ECO:0007669"/>
    <property type="project" value="UniProtKB-SubCell"/>
</dbReference>
<keyword evidence="5" id="KW-0235">DNA replication</keyword>
<evidence type="ECO:0000256" key="9">
    <source>
        <dbReference type="ARBA" id="ARBA00022759"/>
    </source>
</evidence>
<feature type="compositionally biased region" description="Polar residues" evidence="13">
    <location>
        <begin position="64"/>
        <end position="76"/>
    </location>
</feature>
<evidence type="ECO:0000256" key="6">
    <source>
        <dbReference type="ARBA" id="ARBA00022722"/>
    </source>
</evidence>
<accession>A0A6M4B6D5</accession>
<keyword evidence="7" id="KW-0479">Metal-binding</keyword>
<evidence type="ECO:0000256" key="12">
    <source>
        <dbReference type="ARBA" id="ARBA00023125"/>
    </source>
</evidence>